<organism evidence="1 2">
    <name type="scientific">Fusarium acutatum</name>
    <dbReference type="NCBI Taxonomy" id="78861"/>
    <lineage>
        <taxon>Eukaryota</taxon>
        <taxon>Fungi</taxon>
        <taxon>Dikarya</taxon>
        <taxon>Ascomycota</taxon>
        <taxon>Pezizomycotina</taxon>
        <taxon>Sordariomycetes</taxon>
        <taxon>Hypocreomycetidae</taxon>
        <taxon>Hypocreales</taxon>
        <taxon>Nectriaceae</taxon>
        <taxon>Fusarium</taxon>
        <taxon>Fusarium fujikuroi species complex</taxon>
    </lineage>
</organism>
<keyword evidence="2" id="KW-1185">Reference proteome</keyword>
<name>A0A8H4NIV7_9HYPO</name>
<evidence type="ECO:0000313" key="2">
    <source>
        <dbReference type="Proteomes" id="UP000536711"/>
    </source>
</evidence>
<proteinExistence type="predicted"/>
<evidence type="ECO:0008006" key="3">
    <source>
        <dbReference type="Google" id="ProtNLM"/>
    </source>
</evidence>
<dbReference type="Proteomes" id="UP000536711">
    <property type="component" value="Unassembled WGS sequence"/>
</dbReference>
<dbReference type="OrthoDB" id="2520703at2759"/>
<accession>A0A8H4NIV7</accession>
<gene>
    <name evidence="1" type="ORF">FACUT_7777</name>
</gene>
<evidence type="ECO:0000313" key="1">
    <source>
        <dbReference type="EMBL" id="KAF4434718.1"/>
    </source>
</evidence>
<protein>
    <recommendedName>
        <fullName evidence="3">F-box domain-containing protein</fullName>
    </recommendedName>
</protein>
<dbReference type="EMBL" id="JAADJF010000200">
    <property type="protein sequence ID" value="KAF4434718.1"/>
    <property type="molecule type" value="Genomic_DNA"/>
</dbReference>
<dbReference type="AlphaFoldDB" id="A0A8H4NIV7"/>
<comment type="caution">
    <text evidence="1">The sequence shown here is derived from an EMBL/GenBank/DDBJ whole genome shotgun (WGS) entry which is preliminary data.</text>
</comment>
<sequence>MTSLADQKPFLLTLPPEIQNQIISLVAGSTDFKSVHSLLFSCKQLYAIALPFSVQTFHDIPRTKAPKEGTVVRSRIVQFLSYVSIIKPELARYVRTIRLHDWLTDSHLCGTVHIDANDMVFYKQLILKIFSEELGYLPFWRDKWIRALETGIEEAAVDLLLAVCTEVKTLSYGHPRNPSCSSLILIAAAGRFRRRRVQHPPVQLLTKLENFKHEAEDYEGRYREFYEQAVWVFCISNIRSYECDGACSPQMDEYDLREMDEGSSNIQSIILRDSWCVPRAIRSLIGACKDLRKFTYTCDIKKRREYDDFEVKARDIMEALLSHKNSLDYLHLDLAEGARTSSCHTGPRERLYMGVELRQMHKLKSLGLGSQNICGLLANSTVYRSTNDPSIQAPRVVECIPEYLEYLEIHSCGRNIVTQLEEFLDTLVYPGRFPNLKSVKFIFNEKWVKEEQIKSLATNRDGLVLEVIRCRG</sequence>
<reference evidence="1 2" key="1">
    <citation type="submission" date="2020-01" db="EMBL/GenBank/DDBJ databases">
        <title>Identification and distribution of gene clusters putatively required for synthesis of sphingolipid metabolism inhibitors in phylogenetically diverse species of the filamentous fungus Fusarium.</title>
        <authorList>
            <person name="Kim H.-S."/>
            <person name="Busman M."/>
            <person name="Brown D.W."/>
            <person name="Divon H."/>
            <person name="Uhlig S."/>
            <person name="Proctor R.H."/>
        </authorList>
    </citation>
    <scope>NUCLEOTIDE SEQUENCE [LARGE SCALE GENOMIC DNA]</scope>
    <source>
        <strain evidence="1 2">NRRL 13308</strain>
    </source>
</reference>